<dbReference type="HOGENOM" id="CLU_004542_9_1_5"/>
<dbReference type="GO" id="GO:0009251">
    <property type="term" value="P:glucan catabolic process"/>
    <property type="evidence" value="ECO:0007669"/>
    <property type="project" value="TreeGrafter"/>
</dbReference>
<dbReference type="InterPro" id="IPR036962">
    <property type="entry name" value="Glyco_hydro_3_N_sf"/>
</dbReference>
<keyword evidence="6" id="KW-0326">Glycosidase</keyword>
<organism evidence="6 7">
    <name type="scientific">Novosphingobium aromaticivorans (strain ATCC 700278 / DSM 12444 / CCUG 56034 / CIP 105152 / NBRC 16084 / F199)</name>
    <dbReference type="NCBI Taxonomy" id="279238"/>
    <lineage>
        <taxon>Bacteria</taxon>
        <taxon>Pseudomonadati</taxon>
        <taxon>Pseudomonadota</taxon>
        <taxon>Alphaproteobacteria</taxon>
        <taxon>Sphingomonadales</taxon>
        <taxon>Sphingomonadaceae</taxon>
        <taxon>Novosphingobium</taxon>
    </lineage>
</organism>
<keyword evidence="2" id="KW-0732">Signal</keyword>
<dbReference type="Pfam" id="PF01915">
    <property type="entry name" value="Glyco_hydro_3_C"/>
    <property type="match status" value="1"/>
</dbReference>
<name>Q2G7X2_NOVAD</name>
<dbReference type="Gene3D" id="3.40.50.1700">
    <property type="entry name" value="Glycoside hydrolase family 3 C-terminal domain"/>
    <property type="match status" value="1"/>
</dbReference>
<dbReference type="InterPro" id="IPR036881">
    <property type="entry name" value="Glyco_hydro_3_C_sf"/>
</dbReference>
<keyword evidence="7" id="KW-1185">Reference proteome</keyword>
<feature type="signal peptide" evidence="2">
    <location>
        <begin position="1"/>
        <end position="21"/>
    </location>
</feature>
<dbReference type="STRING" id="279238.Saro_1611"/>
<dbReference type="Gene3D" id="3.20.20.300">
    <property type="entry name" value="Glycoside hydrolase, family 3, N-terminal domain"/>
    <property type="match status" value="1"/>
</dbReference>
<reference evidence="7" key="1">
    <citation type="submission" date="2006-01" db="EMBL/GenBank/DDBJ databases">
        <title>Complete sequence of Novosphingobium aromaticivorans DSM 12444.</title>
        <authorList>
            <consortium name="US DOE Joint Genome Institute"/>
            <person name="Copeland A."/>
            <person name="Lucas S."/>
            <person name="Lapidus A."/>
            <person name="Barry K."/>
            <person name="Detter J.C."/>
            <person name="Glavina T."/>
            <person name="Hammon N."/>
            <person name="Israni S."/>
            <person name="Pitluck S."/>
            <person name="Chain P."/>
            <person name="Malfatti S."/>
            <person name="Shin M."/>
            <person name="Vergez L."/>
            <person name="Schmutz J."/>
            <person name="Larimer F."/>
            <person name="Land M."/>
            <person name="Kyrpides N."/>
            <person name="Ivanova N."/>
            <person name="Fredrickson J."/>
            <person name="Balkwill D."/>
            <person name="Romine M.F."/>
            <person name="Richardson P."/>
        </authorList>
    </citation>
    <scope>NUCLEOTIDE SEQUENCE [LARGE SCALE GENOMIC DNA]</scope>
    <source>
        <strain evidence="7">ATCC 700278 / DSM 12444 / CCUG 56034 / CIP 105152 / NBRC 16084 / F199</strain>
    </source>
</reference>
<evidence type="ECO:0000313" key="6">
    <source>
        <dbReference type="EMBL" id="ABD26051.1"/>
    </source>
</evidence>
<keyword evidence="1 6" id="KW-0378">Hydrolase</keyword>
<dbReference type="Gene3D" id="2.60.120.430">
    <property type="entry name" value="Galactose-binding lectin"/>
    <property type="match status" value="1"/>
</dbReference>
<dbReference type="SUPFAM" id="SSF51445">
    <property type="entry name" value="(Trans)glycosidases"/>
    <property type="match status" value="1"/>
</dbReference>
<dbReference type="PANTHER" id="PTHR30620:SF77">
    <property type="entry name" value="LYSOSOMAL BETA GLUCOSIDASE-LIKE"/>
    <property type="match status" value="1"/>
</dbReference>
<dbReference type="EC" id="3.2.1.74" evidence="6"/>
<evidence type="ECO:0000313" key="7">
    <source>
        <dbReference type="Proteomes" id="UP000009134"/>
    </source>
</evidence>
<feature type="domain" description="Glycoside hydrolase family 3 N-terminal" evidence="3">
    <location>
        <begin position="68"/>
        <end position="389"/>
    </location>
</feature>
<dbReference type="PRINTS" id="PR00133">
    <property type="entry name" value="GLHYDRLASE3"/>
</dbReference>
<dbReference type="KEGG" id="nar:Saro_1611"/>
<dbReference type="GO" id="GO:0031217">
    <property type="term" value="F:glucan 1,4-beta-glucosidase activity"/>
    <property type="evidence" value="ECO:0007669"/>
    <property type="project" value="UniProtKB-EC"/>
</dbReference>
<feature type="domain" description="ExoP galactose-binding-like" evidence="5">
    <location>
        <begin position="675"/>
        <end position="795"/>
    </location>
</feature>
<gene>
    <name evidence="6" type="ordered locus">Saro_1611</name>
</gene>
<dbReference type="RefSeq" id="WP_011445261.1">
    <property type="nucleotide sequence ID" value="NC_007794.1"/>
</dbReference>
<evidence type="ECO:0000259" key="4">
    <source>
        <dbReference type="Pfam" id="PF01915"/>
    </source>
</evidence>
<dbReference type="Pfam" id="PF00933">
    <property type="entry name" value="Glyco_hydro_3"/>
    <property type="match status" value="1"/>
</dbReference>
<dbReference type="Pfam" id="PF18559">
    <property type="entry name" value="Exop_C"/>
    <property type="match status" value="1"/>
</dbReference>
<dbReference type="EMBL" id="CP000248">
    <property type="protein sequence ID" value="ABD26051.1"/>
    <property type="molecule type" value="Genomic_DNA"/>
</dbReference>
<dbReference type="InterPro" id="IPR017853">
    <property type="entry name" value="GH"/>
</dbReference>
<evidence type="ECO:0000256" key="1">
    <source>
        <dbReference type="ARBA" id="ARBA00022801"/>
    </source>
</evidence>
<dbReference type="Proteomes" id="UP000009134">
    <property type="component" value="Chromosome"/>
</dbReference>
<feature type="chain" id="PRO_5004207984" evidence="2">
    <location>
        <begin position="22"/>
        <end position="811"/>
    </location>
</feature>
<dbReference type="SUPFAM" id="SSF52279">
    <property type="entry name" value="Beta-D-glucan exohydrolase, C-terminal domain"/>
    <property type="match status" value="1"/>
</dbReference>
<protein>
    <submittedName>
        <fullName evidence="6">Exo-1,4-beta-glucosidase</fullName>
        <ecNumber evidence="6">3.2.1.74</ecNumber>
    </submittedName>
</protein>
<evidence type="ECO:0000256" key="2">
    <source>
        <dbReference type="SAM" id="SignalP"/>
    </source>
</evidence>
<dbReference type="InterPro" id="IPR002772">
    <property type="entry name" value="Glyco_hydro_3_C"/>
</dbReference>
<evidence type="ECO:0000259" key="5">
    <source>
        <dbReference type="Pfam" id="PF18559"/>
    </source>
</evidence>
<accession>Q2G7X2</accession>
<dbReference type="InterPro" id="IPR001764">
    <property type="entry name" value="Glyco_hydro_3_N"/>
</dbReference>
<proteinExistence type="predicted"/>
<evidence type="ECO:0000259" key="3">
    <source>
        <dbReference type="Pfam" id="PF00933"/>
    </source>
</evidence>
<dbReference type="InterPro" id="IPR041443">
    <property type="entry name" value="Exop_C"/>
</dbReference>
<dbReference type="CAZy" id="GH3">
    <property type="family name" value="Glycoside Hydrolase Family 3"/>
</dbReference>
<feature type="domain" description="Glycoside hydrolase family 3 C-terminal" evidence="4">
    <location>
        <begin position="426"/>
        <end position="632"/>
    </location>
</feature>
<dbReference type="InterPro" id="IPR051915">
    <property type="entry name" value="Cellulose_Degrad_GH3"/>
</dbReference>
<dbReference type="PANTHER" id="PTHR30620">
    <property type="entry name" value="PERIPLASMIC BETA-GLUCOSIDASE-RELATED"/>
    <property type="match status" value="1"/>
</dbReference>
<sequence length="811" mass="85436">MPMRAHLRGLALILLTGSSLAAAADRVDVQAAPSGIANPAAWPAAHSPSAITDPATERAITRILKRMTLEQKVGQVIQGDISSITPADLERYPLGSILAGGNSGPYGNERADAATWLRLVNEFRAASRKAGAGVPILFGVDAVHGHSNIPGATIFPHNVGLGATRDADLIRRIGQATAAEVAGSGIEWTFAPTLAVPQDLRWGRAYEGYSSDPQVIARYAPAMVEGLQGTLGAVRVLPSNRVAASAKHFLADGGTENGKDQGDAKLSEADLVRIHAQGYPPAIDAGALTVMASFSSWNGIKNHGNRSLLTDVLKKRMGFEGLVVGDWNGHGQIPGCTTTDCPSALNAGLDLYMAPDSWKGLFDNTLREVREGKISKTRLDDAVRRILRVKFKLGLMGPRLVERGDPAAVGADAHLEIAREAVAKSLVLLKNEGGVLPIRPGARVLVTGPGADNMAMQAGGWTITWQGTDTSAADFPKGRTIGRAISETVAEAGGKAEIASDLPPGAMPDVAVVVFGEQPYAEFQGDVPNLDFHARAGELDLIKRLKARGIPVVALFLSGRPMFVGPEMNLADAFVAAWQPGSQGQGVADVLVARKDGKPARDFTGTLPFAWPQDARSPLVDPLFPLGYGLSYARPGKVGPVNEDARVEHGPAMSETTFIRHGKVIEPWRLGLDSVVSTRAVDVAAQEDARQFRWAGQGAIALDGPPVDMERHRNGGFVMRLDWRIDARGTGPVTVALGGSRLDVTSIVDASVAGKPVALRIPLQCFAANGATLKEVGQPLRIGADAGFTASIRNAGIEGVGESIPCPRPAR</sequence>
<dbReference type="AlphaFoldDB" id="Q2G7X2"/>
<dbReference type="eggNOG" id="COG1472">
    <property type="taxonomic scope" value="Bacteria"/>
</dbReference>